<name>A0A7X0MBC9_9ACTN</name>
<dbReference type="EMBL" id="JACHIU010000001">
    <property type="protein sequence ID" value="MBB6476961.1"/>
    <property type="molecule type" value="Genomic_DNA"/>
</dbReference>
<protein>
    <submittedName>
        <fullName evidence="1">Uncharacterized protein</fullName>
    </submittedName>
</protein>
<comment type="caution">
    <text evidence="1">The sequence shown here is derived from an EMBL/GenBank/DDBJ whole genome shotgun (WGS) entry which is preliminary data.</text>
</comment>
<gene>
    <name evidence="1" type="ORF">BJ992_006392</name>
</gene>
<accession>A0A7X0MBC9</accession>
<dbReference type="AlphaFoldDB" id="A0A7X0MBC9"/>
<evidence type="ECO:0000313" key="2">
    <source>
        <dbReference type="Proteomes" id="UP000555564"/>
    </source>
</evidence>
<organism evidence="1 2">
    <name type="scientific">Sphaerisporangium rubeum</name>
    <dbReference type="NCBI Taxonomy" id="321317"/>
    <lineage>
        <taxon>Bacteria</taxon>
        <taxon>Bacillati</taxon>
        <taxon>Actinomycetota</taxon>
        <taxon>Actinomycetes</taxon>
        <taxon>Streptosporangiales</taxon>
        <taxon>Streptosporangiaceae</taxon>
        <taxon>Sphaerisporangium</taxon>
    </lineage>
</organism>
<sequence length="34" mass="3881">MDEMAFITLTGEPFFKLLYQSKSLKIAMTDKPGK</sequence>
<proteinExistence type="predicted"/>
<dbReference type="Proteomes" id="UP000555564">
    <property type="component" value="Unassembled WGS sequence"/>
</dbReference>
<evidence type="ECO:0000313" key="1">
    <source>
        <dbReference type="EMBL" id="MBB6476961.1"/>
    </source>
</evidence>
<reference evidence="1 2" key="1">
    <citation type="submission" date="2020-08" db="EMBL/GenBank/DDBJ databases">
        <title>Sequencing the genomes of 1000 actinobacteria strains.</title>
        <authorList>
            <person name="Klenk H.-P."/>
        </authorList>
    </citation>
    <scope>NUCLEOTIDE SEQUENCE [LARGE SCALE GENOMIC DNA]</scope>
    <source>
        <strain evidence="1 2">DSM 44936</strain>
    </source>
</reference>
<keyword evidence="2" id="KW-1185">Reference proteome</keyword>